<gene>
    <name evidence="2" type="ORF">H1P_150008</name>
</gene>
<evidence type="ECO:0000313" key="2">
    <source>
        <dbReference type="EMBL" id="VEP12444.1"/>
    </source>
</evidence>
<name>A0A563VLW5_9CYAN</name>
<organism evidence="2 3">
    <name type="scientific">Hyella patelloides LEGE 07179</name>
    <dbReference type="NCBI Taxonomy" id="945734"/>
    <lineage>
        <taxon>Bacteria</taxon>
        <taxon>Bacillati</taxon>
        <taxon>Cyanobacteriota</taxon>
        <taxon>Cyanophyceae</taxon>
        <taxon>Pleurocapsales</taxon>
        <taxon>Hyellaceae</taxon>
        <taxon>Hyella</taxon>
    </lineage>
</organism>
<evidence type="ECO:0000256" key="1">
    <source>
        <dbReference type="SAM" id="MobiDB-lite"/>
    </source>
</evidence>
<evidence type="ECO:0000313" key="3">
    <source>
        <dbReference type="Proteomes" id="UP000320055"/>
    </source>
</evidence>
<dbReference type="AlphaFoldDB" id="A0A563VLW5"/>
<dbReference type="EMBL" id="CAACVJ010000057">
    <property type="protein sequence ID" value="VEP12444.1"/>
    <property type="molecule type" value="Genomic_DNA"/>
</dbReference>
<feature type="region of interest" description="Disordered" evidence="1">
    <location>
        <begin position="1"/>
        <end position="37"/>
    </location>
</feature>
<keyword evidence="3" id="KW-1185">Reference proteome</keyword>
<dbReference type="Proteomes" id="UP000320055">
    <property type="component" value="Unassembled WGS sequence"/>
</dbReference>
<reference evidence="2 3" key="1">
    <citation type="submission" date="2019-01" db="EMBL/GenBank/DDBJ databases">
        <authorList>
            <person name="Brito A."/>
        </authorList>
    </citation>
    <scope>NUCLEOTIDE SEQUENCE [LARGE SCALE GENOMIC DNA]</scope>
    <source>
        <strain evidence="2">1</strain>
    </source>
</reference>
<accession>A0A563VLW5</accession>
<proteinExistence type="predicted"/>
<protein>
    <submittedName>
        <fullName evidence="2">Uncharacterized protein</fullName>
    </submittedName>
</protein>
<sequence length="37" mass="4092">MLQRKASLLGQPEPQTQQELSISSIPSTPKESLKLRA</sequence>
<feature type="compositionally biased region" description="Polar residues" evidence="1">
    <location>
        <begin position="13"/>
        <end position="30"/>
    </location>
</feature>